<gene>
    <name evidence="3" type="primary">LOC105426089</name>
</gene>
<keyword evidence="2" id="KW-1185">Reference proteome</keyword>
<accession>A0A6I9W1G0</accession>
<dbReference type="PROSITE" id="PS51232">
    <property type="entry name" value="GBD_FH3"/>
    <property type="match status" value="1"/>
</dbReference>
<dbReference type="SUPFAM" id="SSF48371">
    <property type="entry name" value="ARM repeat"/>
    <property type="match status" value="1"/>
</dbReference>
<dbReference type="InterPro" id="IPR016024">
    <property type="entry name" value="ARM-type_fold"/>
</dbReference>
<evidence type="ECO:0000313" key="3">
    <source>
        <dbReference type="RefSeq" id="XP_011635465.1"/>
    </source>
</evidence>
<evidence type="ECO:0000259" key="1">
    <source>
        <dbReference type="PROSITE" id="PS51232"/>
    </source>
</evidence>
<evidence type="ECO:0000313" key="2">
    <source>
        <dbReference type="Proteomes" id="UP000504615"/>
    </source>
</evidence>
<dbReference type="GO" id="GO:0003779">
    <property type="term" value="F:actin binding"/>
    <property type="evidence" value="ECO:0007669"/>
    <property type="project" value="InterPro"/>
</dbReference>
<dbReference type="KEGG" id="pbar:105426089"/>
<dbReference type="PANTHER" id="PTHR46345">
    <property type="entry name" value="INVERTED FORMIN-2"/>
    <property type="match status" value="1"/>
</dbReference>
<dbReference type="GeneID" id="105426089"/>
<dbReference type="InterPro" id="IPR011989">
    <property type="entry name" value="ARM-like"/>
</dbReference>
<dbReference type="PANTHER" id="PTHR46345:SF8">
    <property type="entry name" value="FORMIN 3, ISOFORM B"/>
    <property type="match status" value="1"/>
</dbReference>
<dbReference type="InterPro" id="IPR014768">
    <property type="entry name" value="GBD/FH3_dom"/>
</dbReference>
<dbReference type="Gene3D" id="1.25.10.10">
    <property type="entry name" value="Leucine-rich Repeat Variant"/>
    <property type="match status" value="1"/>
</dbReference>
<dbReference type="OrthoDB" id="26518at2759"/>
<dbReference type="RefSeq" id="XP_011635465.1">
    <property type="nucleotide sequence ID" value="XM_011637163.1"/>
</dbReference>
<feature type="domain" description="GBD/FH3" evidence="1">
    <location>
        <begin position="1"/>
        <end position="137"/>
    </location>
</feature>
<proteinExistence type="predicted"/>
<dbReference type="Proteomes" id="UP000504615">
    <property type="component" value="Unplaced"/>
</dbReference>
<dbReference type="AlphaFoldDB" id="A0A6I9W1G0"/>
<sequence>MDSHVGLDYIVDNPDYCVKLASALETACPSVKKQVVKLLSALCVYSQDGRQRAIDTLHTYQERKGERYRLRVVVDELQKATEEDYQTALLAFINCLVISTPVLKDRIRIRNEFIGLKLLPILNELRFDYSTRNALEV</sequence>
<organism evidence="2 3">
    <name type="scientific">Pogonomyrmex barbatus</name>
    <name type="common">red harvester ant</name>
    <dbReference type="NCBI Taxonomy" id="144034"/>
    <lineage>
        <taxon>Eukaryota</taxon>
        <taxon>Metazoa</taxon>
        <taxon>Ecdysozoa</taxon>
        <taxon>Arthropoda</taxon>
        <taxon>Hexapoda</taxon>
        <taxon>Insecta</taxon>
        <taxon>Pterygota</taxon>
        <taxon>Neoptera</taxon>
        <taxon>Endopterygota</taxon>
        <taxon>Hymenoptera</taxon>
        <taxon>Apocrita</taxon>
        <taxon>Aculeata</taxon>
        <taxon>Formicoidea</taxon>
        <taxon>Formicidae</taxon>
        <taxon>Myrmicinae</taxon>
        <taxon>Pogonomyrmex</taxon>
    </lineage>
</organism>
<name>A0A6I9W1G0_9HYME</name>
<reference evidence="3" key="1">
    <citation type="submission" date="2025-08" db="UniProtKB">
        <authorList>
            <consortium name="RefSeq"/>
        </authorList>
    </citation>
    <scope>IDENTIFICATION</scope>
</reference>
<protein>
    <submittedName>
        <fullName evidence="3">Inverted formin-2-like isoform X1</fullName>
    </submittedName>
</protein>
<dbReference type="Pfam" id="PF06367">
    <property type="entry name" value="Drf_FH3"/>
    <property type="match status" value="1"/>
</dbReference>
<dbReference type="InterPro" id="IPR010472">
    <property type="entry name" value="FH3_dom"/>
</dbReference>